<dbReference type="Pfam" id="PF01814">
    <property type="entry name" value="Hemerythrin"/>
    <property type="match status" value="1"/>
</dbReference>
<dbReference type="PANTHER" id="PTHR35585:SF1">
    <property type="entry name" value="HHE DOMAIN PROTEIN (AFU_ORTHOLOGUE AFUA_4G00730)"/>
    <property type="match status" value="1"/>
</dbReference>
<dbReference type="Proteomes" id="UP000520156">
    <property type="component" value="Unassembled WGS sequence"/>
</dbReference>
<dbReference type="EMBL" id="JACLAU010000003">
    <property type="protein sequence ID" value="MBC2650795.1"/>
    <property type="molecule type" value="Genomic_DNA"/>
</dbReference>
<evidence type="ECO:0000259" key="1">
    <source>
        <dbReference type="Pfam" id="PF01814"/>
    </source>
</evidence>
<evidence type="ECO:0000313" key="2">
    <source>
        <dbReference type="EMBL" id="MBC2650795.1"/>
    </source>
</evidence>
<protein>
    <submittedName>
        <fullName evidence="2">Hemerythrin domain-containing protein</fullName>
    </submittedName>
</protein>
<organism evidence="2 3">
    <name type="scientific">Novosphingobium aerophilum</name>
    <dbReference type="NCBI Taxonomy" id="2839843"/>
    <lineage>
        <taxon>Bacteria</taxon>
        <taxon>Pseudomonadati</taxon>
        <taxon>Pseudomonadota</taxon>
        <taxon>Alphaproteobacteria</taxon>
        <taxon>Sphingomonadales</taxon>
        <taxon>Sphingomonadaceae</taxon>
        <taxon>Novosphingobium</taxon>
    </lineage>
</organism>
<evidence type="ECO:0000313" key="3">
    <source>
        <dbReference type="Proteomes" id="UP000520156"/>
    </source>
</evidence>
<dbReference type="InterPro" id="IPR012312">
    <property type="entry name" value="Hemerythrin-like"/>
</dbReference>
<dbReference type="PANTHER" id="PTHR35585">
    <property type="entry name" value="HHE DOMAIN PROTEIN (AFU_ORTHOLOGUE AFUA_4G00730)"/>
    <property type="match status" value="1"/>
</dbReference>
<dbReference type="AlphaFoldDB" id="A0A7X1KB62"/>
<dbReference type="Gene3D" id="1.20.120.520">
    <property type="entry name" value="nmb1532 protein domain like"/>
    <property type="match status" value="1"/>
</dbReference>
<proteinExistence type="predicted"/>
<name>A0A7X1KB62_9SPHN</name>
<feature type="domain" description="Hemerythrin-like" evidence="1">
    <location>
        <begin position="14"/>
        <end position="129"/>
    </location>
</feature>
<accession>A0A7X1KB62</accession>
<sequence>MPGPVAADPPAADAIALLEADHRRIEVLFDAYDRAEPAERQAIASAVCAALRIHARIEEELFYPAMAEATGALDLLAEARVEHAVAGDLITALERGRPGDDLFDARMRVLGEYVYHHVIEEEDELFPLCEEAGIDLAALGEALARRRQELMPDPSATGDDVARS</sequence>
<comment type="caution">
    <text evidence="2">The sequence shown here is derived from an EMBL/GenBank/DDBJ whole genome shotgun (WGS) entry which is preliminary data.</text>
</comment>
<reference evidence="2 3" key="1">
    <citation type="submission" date="2020-08" db="EMBL/GenBank/DDBJ databases">
        <title>The genome sequence of Novosphingobium flavum 4Y4.</title>
        <authorList>
            <person name="Liu Y."/>
        </authorList>
    </citation>
    <scope>NUCLEOTIDE SEQUENCE [LARGE SCALE GENOMIC DNA]</scope>
    <source>
        <strain evidence="2 3">4Y4</strain>
    </source>
</reference>
<gene>
    <name evidence="2" type="ORF">H7F49_03690</name>
</gene>
<dbReference type="RefSeq" id="WP_185682222.1">
    <property type="nucleotide sequence ID" value="NZ_JACLAU010000003.1"/>
</dbReference>
<keyword evidence="3" id="KW-1185">Reference proteome</keyword>